<reference evidence="2" key="1">
    <citation type="submission" date="2016-05" db="EMBL/GenBank/DDBJ databases">
        <authorList>
            <person name="Lavstsen T."/>
            <person name="Jespersen J.S."/>
        </authorList>
    </citation>
    <scope>NUCLEOTIDE SEQUENCE</scope>
    <source>
        <tissue evidence="2">Brain</tissue>
    </source>
</reference>
<organism evidence="2">
    <name type="scientific">Nothobranchius rachovii</name>
    <name type="common">bluefin notho</name>
    <dbReference type="NCBI Taxonomy" id="451742"/>
    <lineage>
        <taxon>Eukaryota</taxon>
        <taxon>Metazoa</taxon>
        <taxon>Chordata</taxon>
        <taxon>Craniata</taxon>
        <taxon>Vertebrata</taxon>
        <taxon>Euteleostomi</taxon>
        <taxon>Actinopterygii</taxon>
        <taxon>Neopterygii</taxon>
        <taxon>Teleostei</taxon>
        <taxon>Neoteleostei</taxon>
        <taxon>Acanthomorphata</taxon>
        <taxon>Ovalentaria</taxon>
        <taxon>Atherinomorphae</taxon>
        <taxon>Cyprinodontiformes</taxon>
        <taxon>Nothobranchiidae</taxon>
        <taxon>Nothobranchius</taxon>
    </lineage>
</organism>
<sequence length="85" mass="9315">KGERREPSLSSPSSSVDNRSAQPGEGESKPPNGLMFNTHESLLEQRKAPGTSELSGTRRIENVPVLRTSLFHRHNELELPHTSAG</sequence>
<proteinExistence type="predicted"/>
<feature type="non-terminal residue" evidence="2">
    <location>
        <position position="85"/>
    </location>
</feature>
<reference evidence="2" key="2">
    <citation type="submission" date="2016-06" db="EMBL/GenBank/DDBJ databases">
        <title>The genome of a short-lived fish provides insights into sex chromosome evolution and the genetic control of aging.</title>
        <authorList>
            <person name="Reichwald K."/>
            <person name="Felder M."/>
            <person name="Petzold A."/>
            <person name="Koch P."/>
            <person name="Groth M."/>
            <person name="Platzer M."/>
        </authorList>
    </citation>
    <scope>NUCLEOTIDE SEQUENCE</scope>
    <source>
        <tissue evidence="2">Brain</tissue>
    </source>
</reference>
<evidence type="ECO:0000313" key="2">
    <source>
        <dbReference type="EMBL" id="SBS17753.1"/>
    </source>
</evidence>
<protein>
    <submittedName>
        <fullName evidence="2">Uncharacterized protein</fullName>
    </submittedName>
</protein>
<dbReference type="AlphaFoldDB" id="A0A1A8SIJ9"/>
<accession>A0A1A8SIJ9</accession>
<feature type="region of interest" description="Disordered" evidence="1">
    <location>
        <begin position="1"/>
        <end position="60"/>
    </location>
</feature>
<dbReference type="EMBL" id="HAEI01015284">
    <property type="protein sequence ID" value="SBS17753.1"/>
    <property type="molecule type" value="Transcribed_RNA"/>
</dbReference>
<evidence type="ECO:0000256" key="1">
    <source>
        <dbReference type="SAM" id="MobiDB-lite"/>
    </source>
</evidence>
<feature type="non-terminal residue" evidence="2">
    <location>
        <position position="1"/>
    </location>
</feature>
<gene>
    <name evidence="2" type="primary">Nfu_g_1_014289</name>
</gene>
<name>A0A1A8SIJ9_9TELE</name>